<evidence type="ECO:0000256" key="5">
    <source>
        <dbReference type="ARBA" id="ARBA00023251"/>
    </source>
</evidence>
<protein>
    <recommendedName>
        <fullName evidence="3 6">Beta-lactamase</fullName>
        <ecNumber evidence="3 6">3.5.2.6</ecNumber>
    </recommendedName>
</protein>
<evidence type="ECO:0000256" key="1">
    <source>
        <dbReference type="ARBA" id="ARBA00001526"/>
    </source>
</evidence>
<dbReference type="STRING" id="2518989.IMCC3088_2537"/>
<dbReference type="InterPro" id="IPR000871">
    <property type="entry name" value="Beta-lactam_class-A"/>
</dbReference>
<keyword evidence="4 6" id="KW-0378">Hydrolase</keyword>
<evidence type="ECO:0000313" key="9">
    <source>
        <dbReference type="EMBL" id="EGG28804.1"/>
    </source>
</evidence>
<evidence type="ECO:0000256" key="2">
    <source>
        <dbReference type="ARBA" id="ARBA00009009"/>
    </source>
</evidence>
<gene>
    <name evidence="9" type="ORF">IMCC3088_2537</name>
</gene>
<dbReference type="PANTHER" id="PTHR35333:SF3">
    <property type="entry name" value="BETA-LACTAMASE-TYPE TRANSPEPTIDASE FOLD CONTAINING PROTEIN"/>
    <property type="match status" value="1"/>
</dbReference>
<dbReference type="PANTHER" id="PTHR35333">
    <property type="entry name" value="BETA-LACTAMASE"/>
    <property type="match status" value="1"/>
</dbReference>
<comment type="catalytic activity">
    <reaction evidence="1 6">
        <text>a beta-lactam + H2O = a substituted beta-amino acid</text>
        <dbReference type="Rhea" id="RHEA:20401"/>
        <dbReference type="ChEBI" id="CHEBI:15377"/>
        <dbReference type="ChEBI" id="CHEBI:35627"/>
        <dbReference type="ChEBI" id="CHEBI:140347"/>
        <dbReference type="EC" id="3.5.2.6"/>
    </reaction>
</comment>
<proteinExistence type="inferred from homology"/>
<feature type="domain" description="Beta-lactamase class A catalytic" evidence="8">
    <location>
        <begin position="55"/>
        <end position="304"/>
    </location>
</feature>
<evidence type="ECO:0000256" key="6">
    <source>
        <dbReference type="RuleBase" id="RU361140"/>
    </source>
</evidence>
<organism evidence="9 10">
    <name type="scientific">Aequoribacter fuscus</name>
    <dbReference type="NCBI Taxonomy" id="2518989"/>
    <lineage>
        <taxon>Bacteria</taxon>
        <taxon>Pseudomonadati</taxon>
        <taxon>Pseudomonadota</taxon>
        <taxon>Gammaproteobacteria</taxon>
        <taxon>Cellvibrionales</taxon>
        <taxon>Halieaceae</taxon>
        <taxon>Aequoribacter</taxon>
    </lineage>
</organism>
<evidence type="ECO:0000313" key="10">
    <source>
        <dbReference type="Proteomes" id="UP000005615"/>
    </source>
</evidence>
<evidence type="ECO:0000256" key="3">
    <source>
        <dbReference type="ARBA" id="ARBA00012865"/>
    </source>
</evidence>
<dbReference type="InterPro" id="IPR045155">
    <property type="entry name" value="Beta-lactam_cat"/>
</dbReference>
<dbReference type="NCBIfam" id="NF033103">
    <property type="entry name" value="bla_class_A"/>
    <property type="match status" value="1"/>
</dbReference>
<dbReference type="EC" id="3.5.2.6" evidence="3 6"/>
<keyword evidence="10" id="KW-1185">Reference proteome</keyword>
<feature type="chain" id="PRO_5003302330" description="Beta-lactamase" evidence="7">
    <location>
        <begin position="22"/>
        <end position="332"/>
    </location>
</feature>
<dbReference type="PRINTS" id="PR00118">
    <property type="entry name" value="BLACTAMASEA"/>
</dbReference>
<sequence length="332" mass="35499">MRVNTRFWLISLALVVMLASAKGNSQPQQVGSAVAPAKVALALHTVTSGLVGVAGVAAQDMTTGAQIFLNGDEPFPMASTYKIAIAMTLLAKVDHGELNLTDMVDIDDSEWVYSQVIAANFIHQGVSLSIANLLEVMITQSDNTATDICLRLAGGPSAVNQYLGQLGIDGMRVDRSTADLLRDFYGVEPGRENLGKIVRIAAADPNKAIAANPEFEADPLDKSTPRAMLNLLTTLSSGRALSDESTRLLMDTMMRTVTMPRRLSALLPKNTAIAHKTGTVGGVANDVGYITLPNGRVFAIAVFTRGSQSPPSDRERAIAEVARTLYDYFSFL</sequence>
<dbReference type="SUPFAM" id="SSF56601">
    <property type="entry name" value="beta-lactamase/transpeptidase-like"/>
    <property type="match status" value="1"/>
</dbReference>
<evidence type="ECO:0000256" key="4">
    <source>
        <dbReference type="ARBA" id="ARBA00022801"/>
    </source>
</evidence>
<comment type="caution">
    <text evidence="9">The sequence shown here is derived from an EMBL/GenBank/DDBJ whole genome shotgun (WGS) entry which is preliminary data.</text>
</comment>
<keyword evidence="5 6" id="KW-0046">Antibiotic resistance</keyword>
<dbReference type="AlphaFoldDB" id="F3L4D6"/>
<evidence type="ECO:0000259" key="8">
    <source>
        <dbReference type="Pfam" id="PF13354"/>
    </source>
</evidence>
<dbReference type="InterPro" id="IPR023650">
    <property type="entry name" value="Beta-lactam_class-A_AS"/>
</dbReference>
<dbReference type="Pfam" id="PF13354">
    <property type="entry name" value="Beta-lactamase2"/>
    <property type="match status" value="1"/>
</dbReference>
<dbReference type="eggNOG" id="COG2367">
    <property type="taxonomic scope" value="Bacteria"/>
</dbReference>
<dbReference type="GO" id="GO:0030655">
    <property type="term" value="P:beta-lactam antibiotic catabolic process"/>
    <property type="evidence" value="ECO:0007669"/>
    <property type="project" value="InterPro"/>
</dbReference>
<feature type="signal peptide" evidence="7">
    <location>
        <begin position="1"/>
        <end position="21"/>
    </location>
</feature>
<dbReference type="InterPro" id="IPR012338">
    <property type="entry name" value="Beta-lactam/transpept-like"/>
</dbReference>
<dbReference type="Gene3D" id="3.40.710.10">
    <property type="entry name" value="DD-peptidase/beta-lactamase superfamily"/>
    <property type="match status" value="1"/>
</dbReference>
<comment type="similarity">
    <text evidence="2 6">Belongs to the class-A beta-lactamase family.</text>
</comment>
<dbReference type="GO" id="GO:0046677">
    <property type="term" value="P:response to antibiotic"/>
    <property type="evidence" value="ECO:0007669"/>
    <property type="project" value="UniProtKB-UniRule"/>
</dbReference>
<dbReference type="GO" id="GO:0008800">
    <property type="term" value="F:beta-lactamase activity"/>
    <property type="evidence" value="ECO:0007669"/>
    <property type="project" value="UniProtKB-UniRule"/>
</dbReference>
<dbReference type="Proteomes" id="UP000005615">
    <property type="component" value="Unassembled WGS sequence"/>
</dbReference>
<dbReference type="PROSITE" id="PS00146">
    <property type="entry name" value="BETA_LACTAMASE_A"/>
    <property type="match status" value="1"/>
</dbReference>
<dbReference type="RefSeq" id="WP_009576692.1">
    <property type="nucleotide sequence ID" value="NZ_AEIG01000081.1"/>
</dbReference>
<accession>F3L4D6</accession>
<evidence type="ECO:0000256" key="7">
    <source>
        <dbReference type="SAM" id="SignalP"/>
    </source>
</evidence>
<reference evidence="9 10" key="1">
    <citation type="journal article" date="2011" name="J. Bacteriol.">
        <title>Genome sequence of strain IMCC3088, a proteorhodopsin-containing marine bacterium belonging to the OM60/NOR5 clade.</title>
        <authorList>
            <person name="Jang Y."/>
            <person name="Oh H.M."/>
            <person name="Kang I."/>
            <person name="Lee K."/>
            <person name="Yang S.J."/>
            <person name="Cho J.C."/>
        </authorList>
    </citation>
    <scope>NUCLEOTIDE SEQUENCE [LARGE SCALE GENOMIC DNA]</scope>
    <source>
        <strain evidence="9 10">IMCC3088</strain>
    </source>
</reference>
<dbReference type="EMBL" id="AEIG01000081">
    <property type="protein sequence ID" value="EGG28804.1"/>
    <property type="molecule type" value="Genomic_DNA"/>
</dbReference>
<keyword evidence="7" id="KW-0732">Signal</keyword>
<name>F3L4D6_9GAMM</name>